<dbReference type="AlphaFoldDB" id="A0A7J9P3K6"/>
<dbReference type="EMBL" id="JACDUK010000001">
    <property type="protein sequence ID" value="MBA2852646.1"/>
    <property type="molecule type" value="Genomic_DNA"/>
</dbReference>
<proteinExistence type="predicted"/>
<comment type="caution">
    <text evidence="2">The sequence shown here is derived from an EMBL/GenBank/DDBJ whole genome shotgun (WGS) entry which is preliminary data.</text>
</comment>
<dbReference type="InterPro" id="IPR021638">
    <property type="entry name" value="DUF3244"/>
</dbReference>
<dbReference type="Proteomes" id="UP000522365">
    <property type="component" value="Unassembled WGS sequence"/>
</dbReference>
<organism evidence="2 3">
    <name type="scientific">Methanococcus maripaludis</name>
    <name type="common">Methanococcus deltae</name>
    <dbReference type="NCBI Taxonomy" id="39152"/>
    <lineage>
        <taxon>Archaea</taxon>
        <taxon>Methanobacteriati</taxon>
        <taxon>Methanobacteriota</taxon>
        <taxon>Methanomada group</taxon>
        <taxon>Methanococci</taxon>
        <taxon>Methanococcales</taxon>
        <taxon>Methanococcaceae</taxon>
        <taxon>Methanococcus</taxon>
    </lineage>
</organism>
<evidence type="ECO:0000313" key="2">
    <source>
        <dbReference type="EMBL" id="MBA2852646.1"/>
    </source>
</evidence>
<protein>
    <recommendedName>
        <fullName evidence="4">PEGA domain-containing protein</fullName>
    </recommendedName>
</protein>
<name>A0A7J9P3K6_METMI</name>
<gene>
    <name evidence="2" type="ORF">HNP89_000583</name>
</gene>
<evidence type="ECO:0000313" key="3">
    <source>
        <dbReference type="Proteomes" id="UP000522365"/>
    </source>
</evidence>
<feature type="transmembrane region" description="Helical" evidence="1">
    <location>
        <begin position="715"/>
        <end position="734"/>
    </location>
</feature>
<keyword evidence="1" id="KW-0472">Membrane</keyword>
<keyword evidence="1" id="KW-0812">Transmembrane</keyword>
<evidence type="ECO:0008006" key="4">
    <source>
        <dbReference type="Google" id="ProtNLM"/>
    </source>
</evidence>
<keyword evidence="1" id="KW-1133">Transmembrane helix</keyword>
<evidence type="ECO:0000256" key="1">
    <source>
        <dbReference type="SAM" id="Phobius"/>
    </source>
</evidence>
<reference evidence="2 3" key="1">
    <citation type="submission" date="2020-07" db="EMBL/GenBank/DDBJ databases">
        <title>Genomic Encyclopedia of Type Strains, Phase IV (KMG-V): Genome sequencing to study the core and pangenomes of soil and plant-associated prokaryotes.</title>
        <authorList>
            <person name="Whitman W."/>
        </authorList>
    </citation>
    <scope>NUCLEOTIDE SEQUENCE [LARGE SCALE GENOMIC DNA]</scope>
    <source>
        <strain evidence="2 3">S1</strain>
    </source>
</reference>
<accession>A0A7J9P3K6</accession>
<dbReference type="RefSeq" id="WP_181503888.1">
    <property type="nucleotide sequence ID" value="NZ_JACDUK010000001.1"/>
</dbReference>
<dbReference type="Pfam" id="PF11589">
    <property type="entry name" value="DUF3244"/>
    <property type="match status" value="1"/>
</dbReference>
<sequence>MKKSFFLFLLLLLSVIGSVNAQTVYLEATSGHWTGSNTTVTYAGIGDIPITVISDDTISIEISGIMDLFAPIGATTSTDPTMLHTLLIEDVLTQVEYMDSSEITRNAVLDDVKVKYSGTSDVAYVVEMYQKTYNGQDYTVTVNSCSGYTTGWRNNRGTVLINDVVSSEYFYPFYASPVGINDNTTIATSTGDTGGTGYTAIDIVVVSFDEPLSITGQFSSANIERTIPLYPITYPVTFSLNTDGISVYESDGLLGVVNNGDTINLPAGVHSLTFVKDGYYNTTQSVLIETSPVGVSVDLVTSELPISLGLTDSEGGLTGVTLYLDGELFGTVGNNQDVILPKGTHELIFEKTGYWNETRTVTVDETLTDLSIRMYLDTVMYSVNMPTDLNTYKNSALPIALTINPNAYSQSTKLFISGKDILDVRNSANEQLTKVDGGYVLGDITSAQDVIVTIDSGDVLGTNTVQIRVTGYGTLGESYVTDASVTYDVLQLPISIVVPSKWNIGSNILRVSETEGLQRVVMIQIDDEDGNLVYSDSYAFEGYESHSFEISFSETGNYKLKIVSGDSINSYLWVEVVNPITFLETTVSGTEGISSSVILNVQNLFSEPQYYKVTVSGDALSNISITEFSVSPGLTKNQEISIPVGTNLEFDSYSLVAKVYLKNSDGVYEEIKNQVLVLNIEESSDNFISALIPTSFSLGGLDPSTIIDAMKNNPVLIAIIGICVLLGGSTLIPGGRKK</sequence>